<sequence>MNASTQLRAALQQPGMRIAPGAYDAITARLIQQAGYPLVYMTGAGTSASLGYPDYGLITQTEMVDKAAILARSVNIPVISDADTGYGNELNVTRTVHEFESRGVAGIHIEDQVAPKRCGHLDGKEIEPLPRYLSKIRAACAARRHPDFYIIARTDSRASMGLDEAVERANAALAEGADMAFIEAPQSHEEVVSIPRRVNGPCLLNIVQGGKTPVTDLRDVQQMGYKLAILPGVLLRTAVIAFDEVLADIMQEHIVPERLNRYSPHQSFQRFGADEWDEVRARFAQHEQPAVRTA</sequence>
<reference evidence="1 2" key="1">
    <citation type="submission" date="2016-03" db="EMBL/GenBank/DDBJ databases">
        <authorList>
            <consortium name="Pathogen Informatics"/>
        </authorList>
    </citation>
    <scope>NUCLEOTIDE SEQUENCE [LARGE SCALE GENOMIC DNA]</scope>
    <source>
        <strain evidence="1 2">NCTC13364</strain>
    </source>
</reference>
<evidence type="ECO:0000313" key="2">
    <source>
        <dbReference type="Proteomes" id="UP000077037"/>
    </source>
</evidence>
<dbReference type="EC" id="2.7.8.23" evidence="1"/>
<dbReference type="AlphaFoldDB" id="A0A157PMH7"/>
<dbReference type="GO" id="GO:0008807">
    <property type="term" value="F:carboxyvinyl-carboxyphosphonate phosphorylmutase activity"/>
    <property type="evidence" value="ECO:0007669"/>
    <property type="project" value="UniProtKB-EC"/>
</dbReference>
<dbReference type="RefSeq" id="WP_066413320.1">
    <property type="nucleotide sequence ID" value="NZ_FKBS01000014.1"/>
</dbReference>
<dbReference type="Pfam" id="PF13714">
    <property type="entry name" value="PEP_mutase"/>
    <property type="match status" value="1"/>
</dbReference>
<dbReference type="PROSITE" id="PS00161">
    <property type="entry name" value="ISOCITRATE_LYASE"/>
    <property type="match status" value="1"/>
</dbReference>
<dbReference type="OrthoDB" id="9771433at2"/>
<dbReference type="PANTHER" id="PTHR42905">
    <property type="entry name" value="PHOSPHOENOLPYRUVATE CARBOXYLASE"/>
    <property type="match status" value="1"/>
</dbReference>
<dbReference type="InterPro" id="IPR040442">
    <property type="entry name" value="Pyrv_kinase-like_dom_sf"/>
</dbReference>
<dbReference type="EC" id="4.1.3.32" evidence="1"/>
<dbReference type="CDD" id="cd00377">
    <property type="entry name" value="ICL_PEPM"/>
    <property type="match status" value="1"/>
</dbReference>
<name>A0A157PMH7_9BORD</name>
<gene>
    <name evidence="1" type="primary">bcpA_3</name>
    <name evidence="1" type="ORF">SAMEA1982600_02840</name>
</gene>
<dbReference type="EMBL" id="FKBS01000014">
    <property type="protein sequence ID" value="SAI34731.1"/>
    <property type="molecule type" value="Genomic_DNA"/>
</dbReference>
<dbReference type="InterPro" id="IPR039556">
    <property type="entry name" value="ICL/PEPM"/>
</dbReference>
<keyword evidence="1" id="KW-0808">Transferase</keyword>
<proteinExistence type="predicted"/>
<protein>
    <submittedName>
        <fullName evidence="1">Carboxyvinyl-carboxyphosphonate phosphorylmutase</fullName>
        <ecNumber evidence="1">2.7.8.23</ecNumber>
        <ecNumber evidence="1">4.1.3.32</ecNumber>
    </submittedName>
</protein>
<dbReference type="InterPro" id="IPR015813">
    <property type="entry name" value="Pyrv/PenolPyrv_kinase-like_dom"/>
</dbReference>
<evidence type="ECO:0000313" key="1">
    <source>
        <dbReference type="EMBL" id="SAI34731.1"/>
    </source>
</evidence>
<organism evidence="1 2">
    <name type="scientific">Bordetella ansorpii</name>
    <dbReference type="NCBI Taxonomy" id="288768"/>
    <lineage>
        <taxon>Bacteria</taxon>
        <taxon>Pseudomonadati</taxon>
        <taxon>Pseudomonadota</taxon>
        <taxon>Betaproteobacteria</taxon>
        <taxon>Burkholderiales</taxon>
        <taxon>Alcaligenaceae</taxon>
        <taxon>Bordetella</taxon>
    </lineage>
</organism>
<dbReference type="PANTHER" id="PTHR42905:SF5">
    <property type="entry name" value="CARBOXYVINYL-CARBOXYPHOSPHONATE PHOSPHORYLMUTASE, CHLOROPLASTIC"/>
    <property type="match status" value="1"/>
</dbReference>
<dbReference type="Proteomes" id="UP000077037">
    <property type="component" value="Unassembled WGS sequence"/>
</dbReference>
<accession>A0A157PMH7</accession>
<keyword evidence="1" id="KW-0456">Lyase</keyword>
<dbReference type="InterPro" id="IPR018523">
    <property type="entry name" value="Isocitrate_lyase_ph_CS"/>
</dbReference>
<dbReference type="SUPFAM" id="SSF51621">
    <property type="entry name" value="Phosphoenolpyruvate/pyruvate domain"/>
    <property type="match status" value="1"/>
</dbReference>
<dbReference type="Gene3D" id="3.20.20.60">
    <property type="entry name" value="Phosphoenolpyruvate-binding domains"/>
    <property type="match status" value="1"/>
</dbReference>
<dbReference type="GO" id="GO:0047529">
    <property type="term" value="F:2,3-dimethylmalate lyase activity"/>
    <property type="evidence" value="ECO:0007669"/>
    <property type="project" value="UniProtKB-EC"/>
</dbReference>